<comment type="caution">
    <text evidence="1">The sequence shown here is derived from an EMBL/GenBank/DDBJ whole genome shotgun (WGS) entry which is preliminary data.</text>
</comment>
<evidence type="ECO:0000313" key="1">
    <source>
        <dbReference type="EMBL" id="EPR71143.1"/>
    </source>
</evidence>
<dbReference type="AlphaFoldDB" id="S7X4Z5"/>
<proteinExistence type="predicted"/>
<gene>
    <name evidence="1" type="ORF">ADICYQ_0563</name>
</gene>
<accession>S7X4Z5</accession>
<reference evidence="1 2" key="1">
    <citation type="journal article" date="2013" name="Genome Announc.">
        <title>Draft Genome Sequence of Cyclobacterium qasimii Strain M12-11BT, Isolated from Arctic Marine Sediment.</title>
        <authorList>
            <person name="Shivaji S."/>
            <person name="Ara S."/>
            <person name="Singh A."/>
            <person name="Kumar Pinnaka A."/>
        </authorList>
    </citation>
    <scope>NUCLEOTIDE SEQUENCE [LARGE SCALE GENOMIC DNA]</scope>
    <source>
        <strain evidence="1 2">M12-11B</strain>
    </source>
</reference>
<organism evidence="1 2">
    <name type="scientific">Cyclobacterium qasimii M12-11B</name>
    <dbReference type="NCBI Taxonomy" id="641524"/>
    <lineage>
        <taxon>Bacteria</taxon>
        <taxon>Pseudomonadati</taxon>
        <taxon>Bacteroidota</taxon>
        <taxon>Cytophagia</taxon>
        <taxon>Cytophagales</taxon>
        <taxon>Cyclobacteriaceae</taxon>
        <taxon>Cyclobacterium</taxon>
    </lineage>
</organism>
<dbReference type="STRING" id="641524.ADICYQ_0563"/>
<dbReference type="Proteomes" id="UP000014974">
    <property type="component" value="Unassembled WGS sequence"/>
</dbReference>
<name>S7X4Z5_9BACT</name>
<sequence>MALRPWQSVGINTLPALSNDPIRNPYPGLTIQIASLRLAMTVGIYRLK</sequence>
<dbReference type="EMBL" id="ATNM01000027">
    <property type="protein sequence ID" value="EPR71143.1"/>
    <property type="molecule type" value="Genomic_DNA"/>
</dbReference>
<protein>
    <submittedName>
        <fullName evidence="1">Uncharacterized protein</fullName>
    </submittedName>
</protein>
<evidence type="ECO:0000313" key="2">
    <source>
        <dbReference type="Proteomes" id="UP000014974"/>
    </source>
</evidence>